<evidence type="ECO:0000313" key="8">
    <source>
        <dbReference type="EMBL" id="GFZ18156.1"/>
    </source>
</evidence>
<protein>
    <submittedName>
        <fullName evidence="8">Uncharacterized protein</fullName>
    </submittedName>
</protein>
<comment type="subcellular location">
    <subcellularLocation>
        <location evidence="2">Chromosome</location>
        <location evidence="2">Centromere</location>
    </subcellularLocation>
    <subcellularLocation>
        <location evidence="1">Nucleus</location>
    </subcellularLocation>
</comment>
<keyword evidence="4" id="KW-0158">Chromosome</keyword>
<gene>
    <name evidence="8" type="ORF">Acr_26g0014250</name>
</gene>
<dbReference type="GO" id="GO:0031511">
    <property type="term" value="C:Mis6-Sim4 complex"/>
    <property type="evidence" value="ECO:0007669"/>
    <property type="project" value="TreeGrafter"/>
</dbReference>
<sequence length="80" mass="8768">MQYRCKVTVSLRYAELISVLPTRVSVLAWPLHQSKKSVTSPAVTNKKGNEASGSQPIPSRLSYAEDALRTMSLPEGFTST</sequence>
<dbReference type="PANTHER" id="PTHR14582">
    <property type="entry name" value="INNER KINETOCHORE SUBUNIT MAL2"/>
    <property type="match status" value="1"/>
</dbReference>
<keyword evidence="6" id="KW-0137">Centromere</keyword>
<keyword evidence="5" id="KW-0539">Nucleus</keyword>
<dbReference type="InterPro" id="IPR018464">
    <property type="entry name" value="CENP-O"/>
</dbReference>
<evidence type="ECO:0000256" key="7">
    <source>
        <dbReference type="SAM" id="MobiDB-lite"/>
    </source>
</evidence>
<dbReference type="PANTHER" id="PTHR14582:SF1">
    <property type="entry name" value="CENTROMERE PROTEIN O"/>
    <property type="match status" value="1"/>
</dbReference>
<evidence type="ECO:0000256" key="2">
    <source>
        <dbReference type="ARBA" id="ARBA00004584"/>
    </source>
</evidence>
<name>A0A7J0H4X7_9ERIC</name>
<evidence type="ECO:0000256" key="5">
    <source>
        <dbReference type="ARBA" id="ARBA00023242"/>
    </source>
</evidence>
<evidence type="ECO:0000256" key="3">
    <source>
        <dbReference type="ARBA" id="ARBA00007321"/>
    </source>
</evidence>
<comment type="similarity">
    <text evidence="3">Belongs to the CENP-O/MCM21 family.</text>
</comment>
<evidence type="ECO:0000256" key="4">
    <source>
        <dbReference type="ARBA" id="ARBA00022454"/>
    </source>
</evidence>
<keyword evidence="9" id="KW-1185">Reference proteome</keyword>
<dbReference type="GO" id="GO:0005634">
    <property type="term" value="C:nucleus"/>
    <property type="evidence" value="ECO:0007669"/>
    <property type="project" value="UniProtKB-SubCell"/>
</dbReference>
<dbReference type="EMBL" id="BJWL01000026">
    <property type="protein sequence ID" value="GFZ18156.1"/>
    <property type="molecule type" value="Genomic_DNA"/>
</dbReference>
<proteinExistence type="inferred from homology"/>
<evidence type="ECO:0000256" key="1">
    <source>
        <dbReference type="ARBA" id="ARBA00004123"/>
    </source>
</evidence>
<organism evidence="8 9">
    <name type="scientific">Actinidia rufa</name>
    <dbReference type="NCBI Taxonomy" id="165716"/>
    <lineage>
        <taxon>Eukaryota</taxon>
        <taxon>Viridiplantae</taxon>
        <taxon>Streptophyta</taxon>
        <taxon>Embryophyta</taxon>
        <taxon>Tracheophyta</taxon>
        <taxon>Spermatophyta</taxon>
        <taxon>Magnoliopsida</taxon>
        <taxon>eudicotyledons</taxon>
        <taxon>Gunneridae</taxon>
        <taxon>Pentapetalae</taxon>
        <taxon>asterids</taxon>
        <taxon>Ericales</taxon>
        <taxon>Actinidiaceae</taxon>
        <taxon>Actinidia</taxon>
    </lineage>
</organism>
<accession>A0A7J0H4X7</accession>
<comment type="caution">
    <text evidence="8">The sequence shown here is derived from an EMBL/GenBank/DDBJ whole genome shotgun (WGS) entry which is preliminary data.</text>
</comment>
<evidence type="ECO:0000313" key="9">
    <source>
        <dbReference type="Proteomes" id="UP000585474"/>
    </source>
</evidence>
<evidence type="ECO:0000256" key="6">
    <source>
        <dbReference type="ARBA" id="ARBA00023328"/>
    </source>
</evidence>
<dbReference type="AlphaFoldDB" id="A0A7J0H4X7"/>
<reference evidence="8 9" key="1">
    <citation type="submission" date="2019-07" db="EMBL/GenBank/DDBJ databases">
        <title>De Novo Assembly of kiwifruit Actinidia rufa.</title>
        <authorList>
            <person name="Sugita-Konishi S."/>
            <person name="Sato K."/>
            <person name="Mori E."/>
            <person name="Abe Y."/>
            <person name="Kisaki G."/>
            <person name="Hamano K."/>
            <person name="Suezawa K."/>
            <person name="Otani M."/>
            <person name="Fukuda T."/>
            <person name="Manabe T."/>
            <person name="Gomi K."/>
            <person name="Tabuchi M."/>
            <person name="Akimitsu K."/>
            <person name="Kataoka I."/>
        </authorList>
    </citation>
    <scope>NUCLEOTIDE SEQUENCE [LARGE SCALE GENOMIC DNA]</scope>
    <source>
        <strain evidence="9">cv. Fuchu</strain>
    </source>
</reference>
<dbReference type="Proteomes" id="UP000585474">
    <property type="component" value="Unassembled WGS sequence"/>
</dbReference>
<feature type="region of interest" description="Disordered" evidence="7">
    <location>
        <begin position="34"/>
        <end position="59"/>
    </location>
</feature>
<dbReference type="OrthoDB" id="10050372at2759"/>